<accession>A0A1R1LFI0</accession>
<dbReference type="InterPro" id="IPR008915">
    <property type="entry name" value="Peptidase_M50"/>
</dbReference>
<evidence type="ECO:0000313" key="19">
    <source>
        <dbReference type="Proteomes" id="UP000187085"/>
    </source>
</evidence>
<evidence type="ECO:0000256" key="7">
    <source>
        <dbReference type="ARBA" id="ARBA00022737"/>
    </source>
</evidence>
<evidence type="ECO:0000256" key="12">
    <source>
        <dbReference type="ARBA" id="ARBA00023122"/>
    </source>
</evidence>
<proteinExistence type="inferred from homology"/>
<evidence type="ECO:0000256" key="11">
    <source>
        <dbReference type="ARBA" id="ARBA00023049"/>
    </source>
</evidence>
<dbReference type="STRING" id="554083.BKD30_04830"/>
<keyword evidence="6 14" id="KW-0479">Metal-binding</keyword>
<dbReference type="RefSeq" id="WP_076702778.1">
    <property type="nucleotide sequence ID" value="NZ_MRDE01000022.1"/>
</dbReference>
<feature type="domain" description="Peptidase M50" evidence="17">
    <location>
        <begin position="68"/>
        <end position="143"/>
    </location>
</feature>
<keyword evidence="7" id="KW-0677">Repeat</keyword>
<keyword evidence="12" id="KW-0129">CBS domain</keyword>
<keyword evidence="11 14" id="KW-0482">Metalloprotease</keyword>
<feature type="transmembrane region" description="Helical" evidence="14">
    <location>
        <begin position="33"/>
        <end position="54"/>
    </location>
</feature>
<evidence type="ECO:0000256" key="13">
    <source>
        <dbReference type="ARBA" id="ARBA00023136"/>
    </source>
</evidence>
<dbReference type="PANTHER" id="PTHR39188:SF3">
    <property type="entry name" value="STAGE IV SPORULATION PROTEIN FB"/>
    <property type="match status" value="1"/>
</dbReference>
<evidence type="ECO:0000256" key="8">
    <source>
        <dbReference type="ARBA" id="ARBA00022801"/>
    </source>
</evidence>
<evidence type="ECO:0000256" key="6">
    <source>
        <dbReference type="ARBA" id="ARBA00022723"/>
    </source>
</evidence>
<evidence type="ECO:0000313" key="18">
    <source>
        <dbReference type="EMBL" id="OMH26297.1"/>
    </source>
</evidence>
<protein>
    <recommendedName>
        <fullName evidence="14">Zinc metalloprotease</fullName>
    </recommendedName>
</protein>
<dbReference type="PIRSF" id="PIRSF006404">
    <property type="entry name" value="UCP006404_Pept_M50_CBS"/>
    <property type="match status" value="1"/>
</dbReference>
<feature type="binding site" evidence="16">
    <location>
        <position position="79"/>
    </location>
    <ligand>
        <name>Zn(2+)</name>
        <dbReference type="ChEBI" id="CHEBI:29105"/>
        <note>catalytic</note>
    </ligand>
</feature>
<feature type="domain" description="Peptidase M50" evidence="17">
    <location>
        <begin position="155"/>
        <end position="201"/>
    </location>
</feature>
<keyword evidence="3 14" id="KW-1003">Cell membrane</keyword>
<evidence type="ECO:0000256" key="15">
    <source>
        <dbReference type="PIRSR" id="PIRSR006404-1"/>
    </source>
</evidence>
<dbReference type="EMBL" id="MRDE01000022">
    <property type="protein sequence ID" value="OMH26297.1"/>
    <property type="molecule type" value="Genomic_DNA"/>
</dbReference>
<keyword evidence="4 14" id="KW-0645">Protease</keyword>
<feature type="active site" evidence="15">
    <location>
        <position position="80"/>
    </location>
</feature>
<dbReference type="GO" id="GO:0006508">
    <property type="term" value="P:proteolysis"/>
    <property type="evidence" value="ECO:0007669"/>
    <property type="project" value="UniProtKB-KW"/>
</dbReference>
<feature type="transmembrane region" description="Helical" evidence="14">
    <location>
        <begin position="200"/>
        <end position="218"/>
    </location>
</feature>
<dbReference type="PANTHER" id="PTHR39188">
    <property type="entry name" value="MEMBRANE-ASSOCIATED ZINC METALLOPROTEASE M50B"/>
    <property type="match status" value="1"/>
</dbReference>
<comment type="subcellular location">
    <subcellularLocation>
        <location evidence="1 14">Cell membrane</location>
        <topology evidence="1 14">Multi-pass membrane protein</topology>
    </subcellularLocation>
</comment>
<dbReference type="InterPro" id="IPR016483">
    <property type="entry name" value="UCP006404_Pept_M50_CBS"/>
</dbReference>
<keyword evidence="13 14" id="KW-0472">Membrane</keyword>
<evidence type="ECO:0000256" key="5">
    <source>
        <dbReference type="ARBA" id="ARBA00022692"/>
    </source>
</evidence>
<name>A0A1R1LFI0_9MICC</name>
<evidence type="ECO:0000256" key="9">
    <source>
        <dbReference type="ARBA" id="ARBA00022833"/>
    </source>
</evidence>
<evidence type="ECO:0000256" key="2">
    <source>
        <dbReference type="ARBA" id="ARBA00007931"/>
    </source>
</evidence>
<keyword evidence="10 14" id="KW-1133">Transmembrane helix</keyword>
<evidence type="ECO:0000256" key="1">
    <source>
        <dbReference type="ARBA" id="ARBA00004651"/>
    </source>
</evidence>
<comment type="cofactor">
    <cofactor evidence="14 16">
        <name>Zn(2+)</name>
        <dbReference type="ChEBI" id="CHEBI:29105"/>
    </cofactor>
    <text evidence="14 16">Binds 1 zinc ion per subunit.</text>
</comment>
<comment type="caution">
    <text evidence="18">The sequence shown here is derived from an EMBL/GenBank/DDBJ whole genome shotgun (WGS) entry which is preliminary data.</text>
</comment>
<evidence type="ECO:0000256" key="16">
    <source>
        <dbReference type="PIRSR" id="PIRSR006404-2"/>
    </source>
</evidence>
<evidence type="ECO:0000256" key="3">
    <source>
        <dbReference type="ARBA" id="ARBA00022475"/>
    </source>
</evidence>
<dbReference type="Proteomes" id="UP000187085">
    <property type="component" value="Unassembled WGS sequence"/>
</dbReference>
<comment type="similarity">
    <text evidence="2 14">Belongs to the peptidase M50B family.</text>
</comment>
<keyword evidence="5 14" id="KW-0812">Transmembrane</keyword>
<feature type="binding site" evidence="16">
    <location>
        <position position="175"/>
    </location>
    <ligand>
        <name>Zn(2+)</name>
        <dbReference type="ChEBI" id="CHEBI:29105"/>
        <note>catalytic</note>
    </ligand>
</feature>
<dbReference type="OrthoDB" id="9781963at2"/>
<dbReference type="GO" id="GO:0005886">
    <property type="term" value="C:plasma membrane"/>
    <property type="evidence" value="ECO:0007669"/>
    <property type="project" value="UniProtKB-SubCell"/>
</dbReference>
<feature type="binding site" evidence="16">
    <location>
        <position position="83"/>
    </location>
    <ligand>
        <name>Zn(2+)</name>
        <dbReference type="ChEBI" id="CHEBI:29105"/>
        <note>catalytic</note>
    </ligand>
</feature>
<evidence type="ECO:0000256" key="4">
    <source>
        <dbReference type="ARBA" id="ARBA00022670"/>
    </source>
</evidence>
<evidence type="ECO:0000259" key="17">
    <source>
        <dbReference type="Pfam" id="PF02163"/>
    </source>
</evidence>
<gene>
    <name evidence="18" type="ORF">BKD30_04830</name>
</gene>
<evidence type="ECO:0000256" key="10">
    <source>
        <dbReference type="ARBA" id="ARBA00022989"/>
    </source>
</evidence>
<reference evidence="18 19" key="1">
    <citation type="submission" date="2016-12" db="EMBL/GenBank/DDBJ databases">
        <title>Draft genome of Tersicoccus phoenicis 1P05MA.</title>
        <authorList>
            <person name="Nakajima Y."/>
            <person name="Yoshizawa S."/>
            <person name="Nakamura K."/>
            <person name="Ogura Y."/>
            <person name="Hayashi T."/>
            <person name="Kogure K."/>
        </authorList>
    </citation>
    <scope>NUCLEOTIDE SEQUENCE [LARGE SCALE GENOMIC DNA]</scope>
    <source>
        <strain evidence="18 19">1p05MA</strain>
    </source>
</reference>
<dbReference type="AlphaFoldDB" id="A0A1R1LFI0"/>
<keyword evidence="19" id="KW-1185">Reference proteome</keyword>
<keyword evidence="8 14" id="KW-0378">Hydrolase</keyword>
<dbReference type="GO" id="GO:0046872">
    <property type="term" value="F:metal ion binding"/>
    <property type="evidence" value="ECO:0007669"/>
    <property type="project" value="UniProtKB-UniRule"/>
</dbReference>
<dbReference type="Pfam" id="PF02163">
    <property type="entry name" value="Peptidase_M50"/>
    <property type="match status" value="2"/>
</dbReference>
<sequence>MSGTGAPAPDGTTAPREGIPLGRMFSVPVLLSWSWFLIAAFIVISFGPVVAYQFPRLGPGAWLVALAYAVLLLLSVLAHELAHALTARAFGWPSARIVLTLWGGHTSFETMPTSAGRSLVVALAGPAANLALAGIGSAVTVALVPGTVTWLLSSVFTVANLFVGVFNVLPGLPLDGGRIVESAVWRATGDQDRGTVAAGWAGRVIAVLILGLVLWPVFTGRGLPSLSTLAIGVLIAGFLWAGASEAIRGGRLRQRLGVISAGRLARPAAGVPAVATVAQLTALARDLRTGPGTELVLVDDRGAPVAVADRDALAAVPAERAAATGAGAVARPLATGAVVPEAAEGQQLVQYLARLAGSEYAVIDGRGVVTGLLTQAAVLDALQGRTDPWH</sequence>
<evidence type="ECO:0000256" key="14">
    <source>
        <dbReference type="PIRNR" id="PIRNR006404"/>
    </source>
</evidence>
<dbReference type="GO" id="GO:0008237">
    <property type="term" value="F:metallopeptidase activity"/>
    <property type="evidence" value="ECO:0007669"/>
    <property type="project" value="UniProtKB-UniRule"/>
</dbReference>
<feature type="transmembrane region" description="Helical" evidence="14">
    <location>
        <begin position="61"/>
        <end position="78"/>
    </location>
</feature>
<organism evidence="18 19">
    <name type="scientific">Tersicoccus phoenicis</name>
    <dbReference type="NCBI Taxonomy" id="554083"/>
    <lineage>
        <taxon>Bacteria</taxon>
        <taxon>Bacillati</taxon>
        <taxon>Actinomycetota</taxon>
        <taxon>Actinomycetes</taxon>
        <taxon>Micrococcales</taxon>
        <taxon>Micrococcaceae</taxon>
        <taxon>Tersicoccus</taxon>
    </lineage>
</organism>
<feature type="transmembrane region" description="Helical" evidence="14">
    <location>
        <begin position="150"/>
        <end position="169"/>
    </location>
</feature>
<feature type="transmembrane region" description="Helical" evidence="14">
    <location>
        <begin position="224"/>
        <end position="243"/>
    </location>
</feature>
<keyword evidence="9 14" id="KW-0862">Zinc</keyword>
<feature type="transmembrane region" description="Helical" evidence="14">
    <location>
        <begin position="120"/>
        <end position="144"/>
    </location>
</feature>